<dbReference type="GO" id="GO:0004413">
    <property type="term" value="F:homoserine kinase activity"/>
    <property type="evidence" value="ECO:0007669"/>
    <property type="project" value="UniProtKB-UniRule"/>
</dbReference>
<dbReference type="PANTHER" id="PTHR20861:SF1">
    <property type="entry name" value="HOMOSERINE KINASE"/>
    <property type="match status" value="1"/>
</dbReference>
<dbReference type="GO" id="GO:0005737">
    <property type="term" value="C:cytoplasm"/>
    <property type="evidence" value="ECO:0007669"/>
    <property type="project" value="UniProtKB-SubCell"/>
</dbReference>
<evidence type="ECO:0000256" key="3">
    <source>
        <dbReference type="ARBA" id="ARBA00012078"/>
    </source>
</evidence>
<evidence type="ECO:0000256" key="6">
    <source>
        <dbReference type="ARBA" id="ARBA00022679"/>
    </source>
</evidence>
<evidence type="ECO:0000256" key="10">
    <source>
        <dbReference type="ARBA" id="ARBA00022840"/>
    </source>
</evidence>
<evidence type="ECO:0000256" key="4">
    <source>
        <dbReference type="ARBA" id="ARBA00017858"/>
    </source>
</evidence>
<feature type="binding site" evidence="13">
    <location>
        <begin position="93"/>
        <end position="103"/>
    </location>
    <ligand>
        <name>ATP</name>
        <dbReference type="ChEBI" id="CHEBI:30616"/>
    </ligand>
</feature>
<evidence type="ECO:0000256" key="12">
    <source>
        <dbReference type="ARBA" id="ARBA00049954"/>
    </source>
</evidence>
<keyword evidence="17" id="KW-1185">Reference proteome</keyword>
<dbReference type="Pfam" id="PF08544">
    <property type="entry name" value="GHMP_kinases_C"/>
    <property type="match status" value="1"/>
</dbReference>
<keyword evidence="8 13" id="KW-0547">Nucleotide-binding</keyword>
<dbReference type="PRINTS" id="PR00958">
    <property type="entry name" value="HOMSERKINASE"/>
</dbReference>
<dbReference type="Proteomes" id="UP000289954">
    <property type="component" value="Unassembled WGS sequence"/>
</dbReference>
<keyword evidence="13" id="KW-0963">Cytoplasm</keyword>
<comment type="similarity">
    <text evidence="2 13">Belongs to the GHMP kinase family. Homoserine kinase subfamily.</text>
</comment>
<feature type="domain" description="GHMP kinase C-terminal" evidence="15">
    <location>
        <begin position="218"/>
        <end position="269"/>
    </location>
</feature>
<dbReference type="SUPFAM" id="SSF55060">
    <property type="entry name" value="GHMP Kinase, C-terminal domain"/>
    <property type="match status" value="1"/>
</dbReference>
<dbReference type="UniPathway" id="UPA00050">
    <property type="reaction ID" value="UER00064"/>
</dbReference>
<keyword evidence="6 13" id="KW-0808">Transferase</keyword>
<evidence type="ECO:0000256" key="8">
    <source>
        <dbReference type="ARBA" id="ARBA00022741"/>
    </source>
</evidence>
<dbReference type="InterPro" id="IPR006204">
    <property type="entry name" value="GHMP_kinase_N_dom"/>
</dbReference>
<dbReference type="Gene3D" id="3.30.70.890">
    <property type="entry name" value="GHMP kinase, C-terminal domain"/>
    <property type="match status" value="1"/>
</dbReference>
<evidence type="ECO:0000313" key="16">
    <source>
        <dbReference type="EMBL" id="GCE76318.1"/>
    </source>
</evidence>
<evidence type="ECO:0000259" key="14">
    <source>
        <dbReference type="Pfam" id="PF00288"/>
    </source>
</evidence>
<dbReference type="HAMAP" id="MF_00384">
    <property type="entry name" value="Homoser_kinase"/>
    <property type="match status" value="1"/>
</dbReference>
<evidence type="ECO:0000259" key="15">
    <source>
        <dbReference type="Pfam" id="PF08544"/>
    </source>
</evidence>
<accession>A0A402DQD7</accession>
<comment type="catalytic activity">
    <reaction evidence="11 13">
        <text>L-homoserine + ATP = O-phospho-L-homoserine + ADP + H(+)</text>
        <dbReference type="Rhea" id="RHEA:13985"/>
        <dbReference type="ChEBI" id="CHEBI:15378"/>
        <dbReference type="ChEBI" id="CHEBI:30616"/>
        <dbReference type="ChEBI" id="CHEBI:57476"/>
        <dbReference type="ChEBI" id="CHEBI:57590"/>
        <dbReference type="ChEBI" id="CHEBI:456216"/>
        <dbReference type="EC" id="2.7.1.39"/>
    </reaction>
</comment>
<proteinExistence type="inferred from homology"/>
<dbReference type="NCBIfam" id="TIGR00191">
    <property type="entry name" value="thrB"/>
    <property type="match status" value="1"/>
</dbReference>
<evidence type="ECO:0000256" key="2">
    <source>
        <dbReference type="ARBA" id="ARBA00007370"/>
    </source>
</evidence>
<protein>
    <recommendedName>
        <fullName evidence="4 13">Homoserine kinase</fullName>
        <shortName evidence="13">HK</shortName>
        <shortName evidence="13">HSK</shortName>
        <ecNumber evidence="3 13">2.7.1.39</ecNumber>
    </recommendedName>
</protein>
<comment type="function">
    <text evidence="12 13">Catalyzes the ATP-dependent phosphorylation of L-homoserine to L-homoserine phosphate.</text>
</comment>
<dbReference type="GO" id="GO:0009088">
    <property type="term" value="P:threonine biosynthetic process"/>
    <property type="evidence" value="ECO:0007669"/>
    <property type="project" value="UniProtKB-UniRule"/>
</dbReference>
<dbReference type="OrthoDB" id="9769912at2"/>
<evidence type="ECO:0000256" key="5">
    <source>
        <dbReference type="ARBA" id="ARBA00022605"/>
    </source>
</evidence>
<dbReference type="SUPFAM" id="SSF54211">
    <property type="entry name" value="Ribosomal protein S5 domain 2-like"/>
    <property type="match status" value="1"/>
</dbReference>
<dbReference type="Gene3D" id="3.30.230.10">
    <property type="match status" value="1"/>
</dbReference>
<comment type="caution">
    <text evidence="16">The sequence shown here is derived from an EMBL/GenBank/DDBJ whole genome shotgun (WGS) entry which is preliminary data.</text>
</comment>
<sequence>MRLGADHVRVRVPATSANLGPGFDALGVALTLHDELEVRALGTSGVRVEVTGEGAGEVPDDESHLVVQALRAALDHVGAPQTGLHLVCHNRIPHGRGLGSSAAAVVAGIVAARALVAEPESLDDAVALALATQMEGHPDNAAPALLGGATVAWTDAAGGVDAARIAVHPDVVPVAVVPATHLSTKAARGVLPATVPHGDAAFQAGRAALLVEALGRRPDLLLAATEDRLHQQYRRPVMRHSMALVDVLRAAGVPAVVSGAGPTVLALARRVPGAAEVPDGGRTGAGDGVVVATDADDALRDAFGGVMGGWRILPLAVDTIGARAERVADLADRPIG</sequence>
<reference evidence="16 17" key="1">
    <citation type="submission" date="2019-01" db="EMBL/GenBank/DDBJ databases">
        <title>Draft genome sequence of Cellulomonas takizawaensis strain TKZ-21.</title>
        <authorList>
            <person name="Yamamura H."/>
            <person name="Hayashi T."/>
            <person name="Hamada M."/>
            <person name="Serisawa Y."/>
            <person name="Matsuyama K."/>
            <person name="Nakagawa Y."/>
            <person name="Otoguro M."/>
            <person name="Yanagida F."/>
            <person name="Hayakawa M."/>
        </authorList>
    </citation>
    <scope>NUCLEOTIDE SEQUENCE [LARGE SCALE GENOMIC DNA]</scope>
    <source>
        <strain evidence="16 17">NBRC12680</strain>
    </source>
</reference>
<dbReference type="InterPro" id="IPR014721">
    <property type="entry name" value="Ribsml_uS5_D2-typ_fold_subgr"/>
</dbReference>
<gene>
    <name evidence="13 16" type="primary">thrB</name>
    <name evidence="16" type="ORF">CBZ_13740</name>
</gene>
<comment type="subcellular location">
    <subcellularLocation>
        <location evidence="13">Cytoplasm</location>
    </subcellularLocation>
</comment>
<dbReference type="GO" id="GO:0005524">
    <property type="term" value="F:ATP binding"/>
    <property type="evidence" value="ECO:0007669"/>
    <property type="project" value="UniProtKB-UniRule"/>
</dbReference>
<evidence type="ECO:0000256" key="13">
    <source>
        <dbReference type="HAMAP-Rule" id="MF_00384"/>
    </source>
</evidence>
<organism evidence="16 17">
    <name type="scientific">Cellulomonas biazotea</name>
    <dbReference type="NCBI Taxonomy" id="1709"/>
    <lineage>
        <taxon>Bacteria</taxon>
        <taxon>Bacillati</taxon>
        <taxon>Actinomycetota</taxon>
        <taxon>Actinomycetes</taxon>
        <taxon>Micrococcales</taxon>
        <taxon>Cellulomonadaceae</taxon>
        <taxon>Cellulomonas</taxon>
    </lineage>
</organism>
<name>A0A402DQD7_9CELL</name>
<dbReference type="EC" id="2.7.1.39" evidence="3 13"/>
<evidence type="ECO:0000256" key="1">
    <source>
        <dbReference type="ARBA" id="ARBA00005015"/>
    </source>
</evidence>
<keyword evidence="7 13" id="KW-0791">Threonine biosynthesis</keyword>
<keyword evidence="9 13" id="KW-0418">Kinase</keyword>
<keyword evidence="10 13" id="KW-0067">ATP-binding</keyword>
<dbReference type="AlphaFoldDB" id="A0A402DQD7"/>
<dbReference type="InterPro" id="IPR000870">
    <property type="entry name" value="Homoserine_kinase"/>
</dbReference>
<dbReference type="EMBL" id="BIMR01000090">
    <property type="protein sequence ID" value="GCE76318.1"/>
    <property type="molecule type" value="Genomic_DNA"/>
</dbReference>
<dbReference type="PANTHER" id="PTHR20861">
    <property type="entry name" value="HOMOSERINE/4-DIPHOSPHOCYTIDYL-2-C-METHYL-D-ERYTHRITOL KINASE"/>
    <property type="match status" value="1"/>
</dbReference>
<dbReference type="Pfam" id="PF00288">
    <property type="entry name" value="GHMP_kinases_N"/>
    <property type="match status" value="1"/>
</dbReference>
<comment type="pathway">
    <text evidence="1 13">Amino-acid biosynthesis; L-threonine biosynthesis; L-threonine from L-aspartate: step 4/5.</text>
</comment>
<dbReference type="InterPro" id="IPR006203">
    <property type="entry name" value="GHMP_knse_ATP-bd_CS"/>
</dbReference>
<dbReference type="InterPro" id="IPR013750">
    <property type="entry name" value="GHMP_kinase_C_dom"/>
</dbReference>
<dbReference type="InterPro" id="IPR036554">
    <property type="entry name" value="GHMP_kinase_C_sf"/>
</dbReference>
<dbReference type="RefSeq" id="WP_130780924.1">
    <property type="nucleotide sequence ID" value="NZ_BIMR01000090.1"/>
</dbReference>
<dbReference type="PROSITE" id="PS00627">
    <property type="entry name" value="GHMP_KINASES_ATP"/>
    <property type="match status" value="1"/>
</dbReference>
<evidence type="ECO:0000256" key="7">
    <source>
        <dbReference type="ARBA" id="ARBA00022697"/>
    </source>
</evidence>
<feature type="domain" description="GHMP kinase N-terminal" evidence="14">
    <location>
        <begin position="65"/>
        <end position="148"/>
    </location>
</feature>
<keyword evidence="5 13" id="KW-0028">Amino-acid biosynthesis</keyword>
<dbReference type="InterPro" id="IPR020568">
    <property type="entry name" value="Ribosomal_Su5_D2-typ_SF"/>
</dbReference>
<evidence type="ECO:0000313" key="17">
    <source>
        <dbReference type="Proteomes" id="UP000289954"/>
    </source>
</evidence>
<evidence type="ECO:0000256" key="11">
    <source>
        <dbReference type="ARBA" id="ARBA00049375"/>
    </source>
</evidence>
<evidence type="ECO:0000256" key="9">
    <source>
        <dbReference type="ARBA" id="ARBA00022777"/>
    </source>
</evidence>